<accession>A0ABW7ZLJ8</accession>
<proteinExistence type="predicted"/>
<evidence type="ECO:0000313" key="1">
    <source>
        <dbReference type="EMBL" id="MFI7262981.1"/>
    </source>
</evidence>
<name>A0ABW7ZLJ8_9ACTN</name>
<organism evidence="1 2">
    <name type="scientific">Micromonospora maritima</name>
    <dbReference type="NCBI Taxonomy" id="986711"/>
    <lineage>
        <taxon>Bacteria</taxon>
        <taxon>Bacillati</taxon>
        <taxon>Actinomycetota</taxon>
        <taxon>Actinomycetes</taxon>
        <taxon>Micromonosporales</taxon>
        <taxon>Micromonosporaceae</taxon>
        <taxon>Micromonospora</taxon>
    </lineage>
</organism>
<evidence type="ECO:0008006" key="3">
    <source>
        <dbReference type="Google" id="ProtNLM"/>
    </source>
</evidence>
<reference evidence="1 2" key="1">
    <citation type="submission" date="2024-10" db="EMBL/GenBank/DDBJ databases">
        <title>The Natural Products Discovery Center: Release of the First 8490 Sequenced Strains for Exploring Actinobacteria Biosynthetic Diversity.</title>
        <authorList>
            <person name="Kalkreuter E."/>
            <person name="Kautsar S.A."/>
            <person name="Yang D."/>
            <person name="Bader C.D."/>
            <person name="Teijaro C.N."/>
            <person name="Fluegel L."/>
            <person name="Davis C.M."/>
            <person name="Simpson J.R."/>
            <person name="Lauterbach L."/>
            <person name="Steele A.D."/>
            <person name="Gui C."/>
            <person name="Meng S."/>
            <person name="Li G."/>
            <person name="Viehrig K."/>
            <person name="Ye F."/>
            <person name="Su P."/>
            <person name="Kiefer A.F."/>
            <person name="Nichols A."/>
            <person name="Cepeda A.J."/>
            <person name="Yan W."/>
            <person name="Fan B."/>
            <person name="Jiang Y."/>
            <person name="Adhikari A."/>
            <person name="Zheng C.-J."/>
            <person name="Schuster L."/>
            <person name="Cowan T.M."/>
            <person name="Smanski M.J."/>
            <person name="Chevrette M.G."/>
            <person name="De Carvalho L.P.S."/>
            <person name="Shen B."/>
        </authorList>
    </citation>
    <scope>NUCLEOTIDE SEQUENCE [LARGE SCALE GENOMIC DNA]</scope>
    <source>
        <strain evidence="1 2">NPDC049845</strain>
    </source>
</reference>
<gene>
    <name evidence="1" type="ORF">ACIBP4_11835</name>
</gene>
<dbReference type="EMBL" id="JBITLE010000003">
    <property type="protein sequence ID" value="MFI7262981.1"/>
    <property type="molecule type" value="Genomic_DNA"/>
</dbReference>
<comment type="caution">
    <text evidence="1">The sequence shown here is derived from an EMBL/GenBank/DDBJ whole genome shotgun (WGS) entry which is preliminary data.</text>
</comment>
<evidence type="ECO:0000313" key="2">
    <source>
        <dbReference type="Proteomes" id="UP001612812"/>
    </source>
</evidence>
<dbReference type="Proteomes" id="UP001612812">
    <property type="component" value="Unassembled WGS sequence"/>
</dbReference>
<keyword evidence="2" id="KW-1185">Reference proteome</keyword>
<protein>
    <recommendedName>
        <fullName evidence="3">Alanine-rich protein</fullName>
    </recommendedName>
</protein>
<sequence>MRTEVYAHPVSFRADPAAQAARLAAAGVDTVRLAYAYHGGRWLLSTSDPGAVVDLDAGRWFRPAGPDAGRLAPPVVADLAGPATAALTAAGVRTVAWLVGLHRSALATARPDLALRNAFGHAYRHALCPARVEVVAHAADLVRQAAGAPGVGGLDLEAYAYLGWAHQGAHEKVGVALRPADRWLLSLCLCAACAAEFAAAGVDPTALGDRVRAAVRGQLADPRPAAPDLAEDAVTALGRSLHDTVLAVRAAVVRRLVAAAVAAAGDTPVSLRVTADPYATDGKAGGDPAGLGASASGLTVSNLHSDLPALAADLAAARPHTGELTAAWNGAAATTPQRDHLAAAYDLAACAGADAFALYAYDLMPADRLAWLRRAAPDREEVPTT</sequence>
<dbReference type="RefSeq" id="WP_396768891.1">
    <property type="nucleotide sequence ID" value="NZ_JBITLA010000003.1"/>
</dbReference>